<dbReference type="AlphaFoldDB" id="A0A561EL12"/>
<dbReference type="InterPro" id="IPR036465">
    <property type="entry name" value="vWFA_dom_sf"/>
</dbReference>
<dbReference type="CDD" id="cd00198">
    <property type="entry name" value="vWFA"/>
    <property type="match status" value="1"/>
</dbReference>
<dbReference type="Pfam" id="PF10138">
    <property type="entry name" value="vWA-TerF-like"/>
    <property type="match status" value="1"/>
</dbReference>
<gene>
    <name evidence="2" type="ORF">FB465_1292</name>
</gene>
<dbReference type="EMBL" id="VIVR01000001">
    <property type="protein sequence ID" value="TWE16313.1"/>
    <property type="molecule type" value="Genomic_DNA"/>
</dbReference>
<dbReference type="Proteomes" id="UP000318416">
    <property type="component" value="Unassembled WGS sequence"/>
</dbReference>
<feature type="domain" description="VWFA" evidence="1">
    <location>
        <begin position="78"/>
        <end position="259"/>
    </location>
</feature>
<keyword evidence="3" id="KW-1185">Reference proteome</keyword>
<dbReference type="InterPro" id="IPR002035">
    <property type="entry name" value="VWF_A"/>
</dbReference>
<dbReference type="SMART" id="SM00327">
    <property type="entry name" value="VWA"/>
    <property type="match status" value="1"/>
</dbReference>
<dbReference type="PROSITE" id="PS50234">
    <property type="entry name" value="VWFA"/>
    <property type="match status" value="1"/>
</dbReference>
<organism evidence="2 3">
    <name type="scientific">Kitasatospora atroaurantiaca</name>
    <dbReference type="NCBI Taxonomy" id="285545"/>
    <lineage>
        <taxon>Bacteria</taxon>
        <taxon>Bacillati</taxon>
        <taxon>Actinomycetota</taxon>
        <taxon>Actinomycetes</taxon>
        <taxon>Kitasatosporales</taxon>
        <taxon>Streptomycetaceae</taxon>
        <taxon>Kitasatospora</taxon>
    </lineage>
</organism>
<dbReference type="Gene3D" id="3.40.50.410">
    <property type="entry name" value="von Willebrand factor, type A domain"/>
    <property type="match status" value="1"/>
</dbReference>
<evidence type="ECO:0000259" key="1">
    <source>
        <dbReference type="PROSITE" id="PS50234"/>
    </source>
</evidence>
<sequence length="277" mass="29553">MGILGMFRRRRTSAPATAVAPVDKPVTATAAPAPDLPSTAKPAISLTKLQAEAPALVSLYKQAAVSLSKSGLDGRRAAVYLVLDHSASMSRLYRNGAVQRLAEQSLALSANLDDDGTVPVVLFNDRSYSAQDVEISEHRGAVERVRKACGAKFGGTNFAPAMRTVLEHYQACGATDPAFVIFQTDGAAADRRNVRKLLQESSGLPVFWQFVGFGEPDARMFSFLRTLDSLDGRTVGNTGFCATGKNPTALSDADLYARLLSSYPAWITAARAAGIIR</sequence>
<evidence type="ECO:0000313" key="3">
    <source>
        <dbReference type="Proteomes" id="UP000318416"/>
    </source>
</evidence>
<comment type="caution">
    <text evidence="2">The sequence shown here is derived from an EMBL/GenBank/DDBJ whole genome shotgun (WGS) entry which is preliminary data.</text>
</comment>
<name>A0A561EL12_9ACTN</name>
<dbReference type="InterPro" id="IPR019303">
    <property type="entry name" value="vWA_TerF_C"/>
</dbReference>
<reference evidence="2 3" key="1">
    <citation type="submission" date="2019-06" db="EMBL/GenBank/DDBJ databases">
        <title>Sequencing the genomes of 1000 actinobacteria strains.</title>
        <authorList>
            <person name="Klenk H.-P."/>
        </authorList>
    </citation>
    <scope>NUCLEOTIDE SEQUENCE [LARGE SCALE GENOMIC DNA]</scope>
    <source>
        <strain evidence="2 3">DSM 41649</strain>
    </source>
</reference>
<dbReference type="SUPFAM" id="SSF53300">
    <property type="entry name" value="vWA-like"/>
    <property type="match status" value="1"/>
</dbReference>
<protein>
    <submittedName>
        <fullName evidence="2">TerF-like vWA domain-containing protein</fullName>
    </submittedName>
</protein>
<proteinExistence type="predicted"/>
<accession>A0A561EL12</accession>
<evidence type="ECO:0000313" key="2">
    <source>
        <dbReference type="EMBL" id="TWE16313.1"/>
    </source>
</evidence>